<reference evidence="3 4" key="1">
    <citation type="journal article" date="2012" name="Science">
        <title>Ecological populations of bacteria act as socially cohesive units of antibiotic production and resistance.</title>
        <authorList>
            <person name="Cordero O.X."/>
            <person name="Wildschutte H."/>
            <person name="Kirkup B."/>
            <person name="Proehl S."/>
            <person name="Ngo L."/>
            <person name="Hussain F."/>
            <person name="Le Roux F."/>
            <person name="Mincer T."/>
            <person name="Polz M.F."/>
        </authorList>
    </citation>
    <scope>NUCLEOTIDE SEQUENCE [LARGE SCALE GENOMIC DNA]</scope>
    <source>
        <strain evidence="3 4">ZF-129</strain>
    </source>
</reference>
<proteinExistence type="predicted"/>
<name>A0A1E5BF03_9VIBR</name>
<dbReference type="InterPro" id="IPR006869">
    <property type="entry name" value="DUF547"/>
</dbReference>
<feature type="chain" id="PRO_5009171557" evidence="1">
    <location>
        <begin position="19"/>
        <end position="259"/>
    </location>
</feature>
<sequence length="259" mass="29981">MKIIITLLSLTLAFGVSAAPKSELWPHWNKSNENSNQTITHTEWDDLLNTYVVSEGQHNLFKYSTISKEDKEKLESYLEKLSSVTPQQYSKNEQYAYWVNLYNAITANIVLDHYPVKSITKIGGLFSFGPWEQEVITIDGKKLTLNDIEHRILRPIWQDPRTHYVLNCASLGCPNLQPMALTADNTNVLLEQAAYQFINSDKGAYLTTNKLQLSSIYDWFKSDFGTEEELFKHLGHYRPDLSHYKGKLTYEYDWQLNSK</sequence>
<evidence type="ECO:0000313" key="3">
    <source>
        <dbReference type="EMBL" id="OEE34277.1"/>
    </source>
</evidence>
<protein>
    <submittedName>
        <fullName evidence="3">Ser/Thr protein kinase</fullName>
    </submittedName>
</protein>
<feature type="domain" description="DUF547" evidence="2">
    <location>
        <begin position="87"/>
        <end position="198"/>
    </location>
</feature>
<dbReference type="Proteomes" id="UP000094741">
    <property type="component" value="Unassembled WGS sequence"/>
</dbReference>
<keyword evidence="3" id="KW-0808">Transferase</keyword>
<accession>A0A1E5BF03</accession>
<keyword evidence="3" id="KW-0418">Kinase</keyword>
<dbReference type="Pfam" id="PF04784">
    <property type="entry name" value="DUF547"/>
    <property type="match status" value="1"/>
</dbReference>
<dbReference type="AlphaFoldDB" id="A0A1E5BF03"/>
<evidence type="ECO:0000313" key="4">
    <source>
        <dbReference type="Proteomes" id="UP000094741"/>
    </source>
</evidence>
<dbReference type="GO" id="GO:0016301">
    <property type="term" value="F:kinase activity"/>
    <property type="evidence" value="ECO:0007669"/>
    <property type="project" value="UniProtKB-KW"/>
</dbReference>
<dbReference type="RefSeq" id="WP_017039221.1">
    <property type="nucleotide sequence ID" value="NZ_AJYQ02000092.1"/>
</dbReference>
<dbReference type="PANTHER" id="PTHR46361">
    <property type="entry name" value="ELECTRON CARRIER/ PROTEIN DISULFIDE OXIDOREDUCTASE"/>
    <property type="match status" value="1"/>
</dbReference>
<feature type="signal peptide" evidence="1">
    <location>
        <begin position="1"/>
        <end position="18"/>
    </location>
</feature>
<dbReference type="STRING" id="1187848.A1QO_08035"/>
<comment type="caution">
    <text evidence="3">The sequence shown here is derived from an EMBL/GenBank/DDBJ whole genome shotgun (WGS) entry which is preliminary data.</text>
</comment>
<evidence type="ECO:0000259" key="2">
    <source>
        <dbReference type="Pfam" id="PF04784"/>
    </source>
</evidence>
<dbReference type="eggNOG" id="COG0398">
    <property type="taxonomic scope" value="Bacteria"/>
</dbReference>
<dbReference type="OrthoDB" id="526867at2"/>
<keyword evidence="1" id="KW-0732">Signal</keyword>
<gene>
    <name evidence="3" type="ORF">A1QO_08035</name>
</gene>
<organism evidence="3 4">
    <name type="scientific">Vibrio genomosp. F10 str. ZF-129</name>
    <dbReference type="NCBI Taxonomy" id="1187848"/>
    <lineage>
        <taxon>Bacteria</taxon>
        <taxon>Pseudomonadati</taxon>
        <taxon>Pseudomonadota</taxon>
        <taxon>Gammaproteobacteria</taxon>
        <taxon>Vibrionales</taxon>
        <taxon>Vibrionaceae</taxon>
        <taxon>Vibrio</taxon>
    </lineage>
</organism>
<dbReference type="PANTHER" id="PTHR46361:SF3">
    <property type="entry name" value="ELECTRON CARRIER_ PROTEIN DISULFIDE OXIDOREDUCTASE"/>
    <property type="match status" value="1"/>
</dbReference>
<dbReference type="EMBL" id="AJYQ02000092">
    <property type="protein sequence ID" value="OEE34277.1"/>
    <property type="molecule type" value="Genomic_DNA"/>
</dbReference>
<evidence type="ECO:0000256" key="1">
    <source>
        <dbReference type="SAM" id="SignalP"/>
    </source>
</evidence>